<name>A0AAD6WF45_9ROSI</name>
<comment type="caution">
    <text evidence="1">The sequence shown here is derived from an EMBL/GenBank/DDBJ whole genome shotgun (WGS) entry which is preliminary data.</text>
</comment>
<dbReference type="EMBL" id="JAQIZT010000001">
    <property type="protein sequence ID" value="KAJ7010568.1"/>
    <property type="molecule type" value="Genomic_DNA"/>
</dbReference>
<evidence type="ECO:0000313" key="2">
    <source>
        <dbReference type="Proteomes" id="UP001164929"/>
    </source>
</evidence>
<accession>A0AAD6WF45</accession>
<protein>
    <submittedName>
        <fullName evidence="1">Uncharacterized protein</fullName>
    </submittedName>
</protein>
<proteinExistence type="predicted"/>
<organism evidence="1 2">
    <name type="scientific">Populus alba x Populus x berolinensis</name>
    <dbReference type="NCBI Taxonomy" id="444605"/>
    <lineage>
        <taxon>Eukaryota</taxon>
        <taxon>Viridiplantae</taxon>
        <taxon>Streptophyta</taxon>
        <taxon>Embryophyta</taxon>
        <taxon>Tracheophyta</taxon>
        <taxon>Spermatophyta</taxon>
        <taxon>Magnoliopsida</taxon>
        <taxon>eudicotyledons</taxon>
        <taxon>Gunneridae</taxon>
        <taxon>Pentapetalae</taxon>
        <taxon>rosids</taxon>
        <taxon>fabids</taxon>
        <taxon>Malpighiales</taxon>
        <taxon>Salicaceae</taxon>
        <taxon>Saliceae</taxon>
        <taxon>Populus</taxon>
    </lineage>
</organism>
<gene>
    <name evidence="1" type="ORF">NC653_001122</name>
</gene>
<reference evidence="1 2" key="1">
    <citation type="journal article" date="2023" name="Mol. Ecol. Resour.">
        <title>Chromosome-level genome assembly of a triploid poplar Populus alba 'Berolinensis'.</title>
        <authorList>
            <person name="Chen S."/>
            <person name="Yu Y."/>
            <person name="Wang X."/>
            <person name="Wang S."/>
            <person name="Zhang T."/>
            <person name="Zhou Y."/>
            <person name="He R."/>
            <person name="Meng N."/>
            <person name="Wang Y."/>
            <person name="Liu W."/>
            <person name="Liu Z."/>
            <person name="Liu J."/>
            <person name="Guo Q."/>
            <person name="Huang H."/>
            <person name="Sederoff R.R."/>
            <person name="Wang G."/>
            <person name="Qu G."/>
            <person name="Chen S."/>
        </authorList>
    </citation>
    <scope>NUCLEOTIDE SEQUENCE [LARGE SCALE GENOMIC DNA]</scope>
    <source>
        <strain evidence="1">SC-2020</strain>
    </source>
</reference>
<sequence length="74" mass="8141">MTDVHGEAGSFKGSASCGIYAMHVTSNTLKMSLAEANTFASSLGHVCYRCENGRRKWWFLPQSCGLWACTNSIY</sequence>
<evidence type="ECO:0000313" key="1">
    <source>
        <dbReference type="EMBL" id="KAJ7010568.1"/>
    </source>
</evidence>
<dbReference type="AlphaFoldDB" id="A0AAD6WF45"/>
<keyword evidence="2" id="KW-1185">Reference proteome</keyword>
<dbReference type="Proteomes" id="UP001164929">
    <property type="component" value="Chromosome 1"/>
</dbReference>